<dbReference type="CDD" id="cd05257">
    <property type="entry name" value="Arna_like_SDR_e"/>
    <property type="match status" value="1"/>
</dbReference>
<dbReference type="EMBL" id="AWQS01000009">
    <property type="protein sequence ID" value="EWT07549.1"/>
    <property type="molecule type" value="Genomic_DNA"/>
</dbReference>
<dbReference type="InterPro" id="IPR045869">
    <property type="entry name" value="Arna-like_SDR_e"/>
</dbReference>
<dbReference type="Gene3D" id="3.40.50.720">
    <property type="entry name" value="NAD(P)-binding Rossmann-like Domain"/>
    <property type="match status" value="1"/>
</dbReference>
<dbReference type="Pfam" id="PF16363">
    <property type="entry name" value="GDP_Man_Dehyd"/>
    <property type="match status" value="1"/>
</dbReference>
<dbReference type="InterPro" id="IPR016040">
    <property type="entry name" value="NAD(P)-bd_dom"/>
</dbReference>
<comment type="caution">
    <text evidence="2">The sequence shown here is derived from an EMBL/GenBank/DDBJ whole genome shotgun (WGS) entry which is preliminary data.</text>
</comment>
<dbReference type="AlphaFoldDB" id="W9GUL5"/>
<gene>
    <name evidence="2" type="ORF">N864_06500</name>
</gene>
<evidence type="ECO:0000259" key="1">
    <source>
        <dbReference type="Pfam" id="PF16363"/>
    </source>
</evidence>
<name>W9GUL5_9MICO</name>
<dbReference type="PANTHER" id="PTHR43000">
    <property type="entry name" value="DTDP-D-GLUCOSE 4,6-DEHYDRATASE-RELATED"/>
    <property type="match status" value="1"/>
</dbReference>
<dbReference type="RefSeq" id="WP_034712996.1">
    <property type="nucleotide sequence ID" value="NZ_AWQS01000009.1"/>
</dbReference>
<dbReference type="GO" id="GO:0016831">
    <property type="term" value="F:carboxy-lyase activity"/>
    <property type="evidence" value="ECO:0007669"/>
    <property type="project" value="InterPro"/>
</dbReference>
<dbReference type="Gene3D" id="3.90.25.10">
    <property type="entry name" value="UDP-galactose 4-epimerase, domain 1"/>
    <property type="match status" value="1"/>
</dbReference>
<reference evidence="3" key="1">
    <citation type="submission" date="2013-08" db="EMBL/GenBank/DDBJ databases">
        <title>Intrasporangium oryzae NRRL B-24470.</title>
        <authorList>
            <person name="Liu H."/>
            <person name="Wang G."/>
        </authorList>
    </citation>
    <scope>NUCLEOTIDE SEQUENCE [LARGE SCALE GENOMIC DNA]</scope>
    <source>
        <strain evidence="3">Q5-1</strain>
    </source>
</reference>
<proteinExistence type="predicted"/>
<protein>
    <submittedName>
        <fullName evidence="2">NAD-dependent dehydratase</fullName>
    </submittedName>
</protein>
<evidence type="ECO:0000313" key="2">
    <source>
        <dbReference type="EMBL" id="EWT07549.1"/>
    </source>
</evidence>
<dbReference type="Proteomes" id="UP000019494">
    <property type="component" value="Unassembled WGS sequence"/>
</dbReference>
<sequence length="336" mass="36343">MSESIAGRTVLVTGSDGFIGSHVVERLISDGARVRAFCLYNSNGSTGWLDESAPFRRAVQDGQAEIVLGDIRDPEHVAASVEAVDVVLHLAALIAIPFSYVAPRSYVETNVIGTLNVLEAVRRHGTPRMVNTSTSEVYGTPEEVPITEAHPLRGQSPYSATKISADKMCESYALSFETPVTVLRPFNTFGPRQSTRAVIPTVLSQLLAGARELRLGDLSPKRDFTYVADTADGFVRAALADVAPGTVIQLGTGRTESVGHIVDLCRKVTGNDAEVVTETERIRPEGSEVQVLLSDPSRAHELLGWAPSVSLEDGLAQTAEWLRPRVDPETVARYHR</sequence>
<organism evidence="2 3">
    <name type="scientific">Intrasporangium chromatireducens Q5-1</name>
    <dbReference type="NCBI Taxonomy" id="584657"/>
    <lineage>
        <taxon>Bacteria</taxon>
        <taxon>Bacillati</taxon>
        <taxon>Actinomycetota</taxon>
        <taxon>Actinomycetes</taxon>
        <taxon>Micrococcales</taxon>
        <taxon>Intrasporangiaceae</taxon>
        <taxon>Intrasporangium</taxon>
    </lineage>
</organism>
<dbReference type="InterPro" id="IPR036291">
    <property type="entry name" value="NAD(P)-bd_dom_sf"/>
</dbReference>
<evidence type="ECO:0000313" key="3">
    <source>
        <dbReference type="Proteomes" id="UP000019494"/>
    </source>
</evidence>
<accession>W9GUL5</accession>
<feature type="domain" description="NAD(P)-binding" evidence="1">
    <location>
        <begin position="11"/>
        <end position="317"/>
    </location>
</feature>
<dbReference type="PATRIC" id="fig|584657.3.peg.482"/>
<keyword evidence="3" id="KW-1185">Reference proteome</keyword>
<dbReference type="SUPFAM" id="SSF51735">
    <property type="entry name" value="NAD(P)-binding Rossmann-fold domains"/>
    <property type="match status" value="1"/>
</dbReference>